<dbReference type="GO" id="GO:0005524">
    <property type="term" value="F:ATP binding"/>
    <property type="evidence" value="ECO:0007669"/>
    <property type="project" value="UniProtKB-KW"/>
</dbReference>
<keyword evidence="3" id="KW-0547">Nucleotide-binding</keyword>
<sequence length="355" mass="38946">MTFLELNGLRKHYHSVRAVSEVSLSAERGEFISLLGPSGCGKTTTLQMIAGFVEPSSGSIWLDGQPLTTVKPQNRGLGVVFQSYALFPHMTVAENVGFGLDMRKIREPERGRRVRDVLELVQLEQHRDRLPAQLSGGQQQRVALARALVIAPPLLLLDEPLSNLDAKLRAEMQLELRRIQRSFGTTTVMVTHDQDEAMALSDRIAVMDSGRIVQLGRPQDVYERPATAFVASFLGSTNLICGQLRLSAAGMQLVVSDRVALPCPDSTGRAGETAWFSIRPEKIRLVGDGSGETGHLKGKIVMRVFCGDRWIYELDTDVGRLVLRVQNQGHPADEGRTAGLTWNLGDMISVEGGHA</sequence>
<dbReference type="InterPro" id="IPR027417">
    <property type="entry name" value="P-loop_NTPase"/>
</dbReference>
<dbReference type="InterPro" id="IPR017871">
    <property type="entry name" value="ABC_transporter-like_CS"/>
</dbReference>
<dbReference type="SUPFAM" id="SSF50331">
    <property type="entry name" value="MOP-like"/>
    <property type="match status" value="1"/>
</dbReference>
<dbReference type="EMBL" id="CABFWF030000011">
    <property type="protein sequence ID" value="CAD7035642.1"/>
    <property type="molecule type" value="Genomic_DNA"/>
</dbReference>
<dbReference type="PROSITE" id="PS00211">
    <property type="entry name" value="ABC_TRANSPORTER_1"/>
    <property type="match status" value="1"/>
</dbReference>
<dbReference type="Proteomes" id="UP000606921">
    <property type="component" value="Unassembled WGS sequence"/>
</dbReference>
<keyword evidence="4 6" id="KW-0067">ATP-binding</keyword>
<reference evidence="6 7" key="1">
    <citation type="submission" date="2020-11" db="EMBL/GenBank/DDBJ databases">
        <authorList>
            <person name="Lassalle F."/>
        </authorList>
    </citation>
    <scope>NUCLEOTIDE SEQUENCE [LARGE SCALE GENOMIC DNA]</scope>
    <source>
        <strain evidence="6 7">JC140</strain>
    </source>
</reference>
<accession>A0ABM8PKX6</accession>
<dbReference type="InterPro" id="IPR050093">
    <property type="entry name" value="ABC_SmlMolc_Importer"/>
</dbReference>
<dbReference type="RefSeq" id="WP_142592476.1">
    <property type="nucleotide sequence ID" value="NZ_CABFWF030000011.1"/>
</dbReference>
<dbReference type="Pfam" id="PF08402">
    <property type="entry name" value="TOBE_2"/>
    <property type="match status" value="1"/>
</dbReference>
<feature type="domain" description="ABC transporter" evidence="5">
    <location>
        <begin position="4"/>
        <end position="234"/>
    </location>
</feature>
<dbReference type="Pfam" id="PF00005">
    <property type="entry name" value="ABC_tran"/>
    <property type="match status" value="1"/>
</dbReference>
<gene>
    <name evidence="6" type="ORF">REJC140_03434</name>
</gene>
<keyword evidence="2" id="KW-0813">Transport</keyword>
<evidence type="ECO:0000256" key="2">
    <source>
        <dbReference type="ARBA" id="ARBA00022448"/>
    </source>
</evidence>
<dbReference type="InterPro" id="IPR003439">
    <property type="entry name" value="ABC_transporter-like_ATP-bd"/>
</dbReference>
<dbReference type="InterPro" id="IPR013611">
    <property type="entry name" value="Transp-assoc_OB_typ2"/>
</dbReference>
<organism evidence="6 7">
    <name type="scientific">Pseudorhizobium endolithicum</name>
    <dbReference type="NCBI Taxonomy" id="1191678"/>
    <lineage>
        <taxon>Bacteria</taxon>
        <taxon>Pseudomonadati</taxon>
        <taxon>Pseudomonadota</taxon>
        <taxon>Alphaproteobacteria</taxon>
        <taxon>Hyphomicrobiales</taxon>
        <taxon>Rhizobiaceae</taxon>
        <taxon>Rhizobium/Agrobacterium group</taxon>
        <taxon>Pseudorhizobium</taxon>
    </lineage>
</organism>
<evidence type="ECO:0000256" key="4">
    <source>
        <dbReference type="ARBA" id="ARBA00022840"/>
    </source>
</evidence>
<dbReference type="Gene3D" id="3.40.50.300">
    <property type="entry name" value="P-loop containing nucleotide triphosphate hydrolases"/>
    <property type="match status" value="1"/>
</dbReference>
<comment type="caution">
    <text evidence="6">The sequence shown here is derived from an EMBL/GenBank/DDBJ whole genome shotgun (WGS) entry which is preliminary data.</text>
</comment>
<evidence type="ECO:0000313" key="7">
    <source>
        <dbReference type="Proteomes" id="UP000606921"/>
    </source>
</evidence>
<dbReference type="InterPro" id="IPR008995">
    <property type="entry name" value="Mo/tungstate-bd_C_term_dom"/>
</dbReference>
<dbReference type="InterPro" id="IPR003593">
    <property type="entry name" value="AAA+_ATPase"/>
</dbReference>
<name>A0ABM8PKX6_9HYPH</name>
<proteinExistence type="inferred from homology"/>
<dbReference type="Gene3D" id="2.40.50.100">
    <property type="match status" value="1"/>
</dbReference>
<dbReference type="PANTHER" id="PTHR42781:SF4">
    <property type="entry name" value="SPERMIDINE_PUTRESCINE IMPORT ATP-BINDING PROTEIN POTA"/>
    <property type="match status" value="1"/>
</dbReference>
<dbReference type="SUPFAM" id="SSF52540">
    <property type="entry name" value="P-loop containing nucleoside triphosphate hydrolases"/>
    <property type="match status" value="1"/>
</dbReference>
<protein>
    <submittedName>
        <fullName evidence="6">ABC transporter ATP-binding protein</fullName>
    </submittedName>
</protein>
<dbReference type="PANTHER" id="PTHR42781">
    <property type="entry name" value="SPERMIDINE/PUTRESCINE IMPORT ATP-BINDING PROTEIN POTA"/>
    <property type="match status" value="1"/>
</dbReference>
<dbReference type="PROSITE" id="PS50893">
    <property type="entry name" value="ABC_TRANSPORTER_2"/>
    <property type="match status" value="1"/>
</dbReference>
<keyword evidence="7" id="KW-1185">Reference proteome</keyword>
<evidence type="ECO:0000313" key="6">
    <source>
        <dbReference type="EMBL" id="CAD7035642.1"/>
    </source>
</evidence>
<comment type="similarity">
    <text evidence="1">Belongs to the ABC transporter superfamily.</text>
</comment>
<dbReference type="SMART" id="SM00382">
    <property type="entry name" value="AAA"/>
    <property type="match status" value="1"/>
</dbReference>
<evidence type="ECO:0000259" key="5">
    <source>
        <dbReference type="PROSITE" id="PS50893"/>
    </source>
</evidence>
<evidence type="ECO:0000256" key="3">
    <source>
        <dbReference type="ARBA" id="ARBA00022741"/>
    </source>
</evidence>
<evidence type="ECO:0000256" key="1">
    <source>
        <dbReference type="ARBA" id="ARBA00005417"/>
    </source>
</evidence>